<evidence type="ECO:0000313" key="3">
    <source>
        <dbReference type="Proteomes" id="UP000769528"/>
    </source>
</evidence>
<evidence type="ECO:0000313" key="2">
    <source>
        <dbReference type="EMBL" id="KAH3664390.1"/>
    </source>
</evidence>
<dbReference type="Proteomes" id="UP000769528">
    <property type="component" value="Unassembled WGS sequence"/>
</dbReference>
<keyword evidence="3" id="KW-1185">Reference proteome</keyword>
<protein>
    <submittedName>
        <fullName evidence="2">Uncharacterized protein</fullName>
    </submittedName>
</protein>
<accession>A0A9P8P3G7</accession>
<evidence type="ECO:0000256" key="1">
    <source>
        <dbReference type="SAM" id="MobiDB-lite"/>
    </source>
</evidence>
<comment type="caution">
    <text evidence="2">The sequence shown here is derived from an EMBL/GenBank/DDBJ whole genome shotgun (WGS) entry which is preliminary data.</text>
</comment>
<feature type="region of interest" description="Disordered" evidence="1">
    <location>
        <begin position="238"/>
        <end position="260"/>
    </location>
</feature>
<organism evidence="2 3">
    <name type="scientific">Wickerhamomyces mucosus</name>
    <dbReference type="NCBI Taxonomy" id="1378264"/>
    <lineage>
        <taxon>Eukaryota</taxon>
        <taxon>Fungi</taxon>
        <taxon>Dikarya</taxon>
        <taxon>Ascomycota</taxon>
        <taxon>Saccharomycotina</taxon>
        <taxon>Saccharomycetes</taxon>
        <taxon>Phaffomycetales</taxon>
        <taxon>Wickerhamomycetaceae</taxon>
        <taxon>Wickerhamomyces</taxon>
    </lineage>
</organism>
<dbReference type="EMBL" id="JAEUBF010001473">
    <property type="protein sequence ID" value="KAH3664390.1"/>
    <property type="molecule type" value="Genomic_DNA"/>
</dbReference>
<sequence>MNILKTDTKLYEKISSEKYQLDKFVSNTKVFMIRNDVCTSLSPSNRYNIISELLDLNRFKSIRMPSIKLNNYIDDIINESGDLIGDFDCDMTKDALGLKDQLQGFKTGDQCQSLEGDRQAYHNKLDKGNNFPAENVGSETLLAARKEEEEQNNHDVCDDDCDDDNDNFEVEEEIFGEKINSGNIFNGDVEIEINYRIQSVAISLPQTDVISPYEENSQINKQGAPLKDTFGLGNLDHEPNTNISYKAPQSTPVDKSDFESDPMKQLKELQTRKLEKIEAKHEAQKNFIWPSTRTNMQNKTLSLENYQQDTIPILDSDSHLRTSEKFEEDPLNALYNEILQEVSHSHYKNQNLETGDFHSGTSIFGQEIAKEYKTPMDYNSMNINYGFKEMKQSITDMIQTFESMENLPAKSKTALEDINSDQDDDNSLSSLIQNENHDSFDTIDTSIESLVRDLKPLNSLNHVTETLSPLSKNTKKNSLKINEQGIKFGDIKEFFEKINDLPVTKKGTQNNIKKRLLNSKTINDNYVIYESVN</sequence>
<reference evidence="2" key="2">
    <citation type="submission" date="2021-01" db="EMBL/GenBank/DDBJ databases">
        <authorList>
            <person name="Schikora-Tamarit M.A."/>
        </authorList>
    </citation>
    <scope>NUCLEOTIDE SEQUENCE</scope>
    <source>
        <strain evidence="2">CBS6341</strain>
    </source>
</reference>
<gene>
    <name evidence="2" type="ORF">WICMUC_005775</name>
</gene>
<proteinExistence type="predicted"/>
<dbReference type="AlphaFoldDB" id="A0A9P8P3G7"/>
<name>A0A9P8P3G7_9ASCO</name>
<reference evidence="2" key="1">
    <citation type="journal article" date="2021" name="Open Biol.">
        <title>Shared evolutionary footprints suggest mitochondrial oxidative damage underlies multiple complex I losses in fungi.</title>
        <authorList>
            <person name="Schikora-Tamarit M.A."/>
            <person name="Marcet-Houben M."/>
            <person name="Nosek J."/>
            <person name="Gabaldon T."/>
        </authorList>
    </citation>
    <scope>NUCLEOTIDE SEQUENCE</scope>
    <source>
        <strain evidence="2">CBS6341</strain>
    </source>
</reference>
<feature type="compositionally biased region" description="Polar residues" evidence="1">
    <location>
        <begin position="240"/>
        <end position="253"/>
    </location>
</feature>